<dbReference type="Proteomes" id="UP000308600">
    <property type="component" value="Unassembled WGS sequence"/>
</dbReference>
<organism evidence="1 2">
    <name type="scientific">Pluteus cervinus</name>
    <dbReference type="NCBI Taxonomy" id="181527"/>
    <lineage>
        <taxon>Eukaryota</taxon>
        <taxon>Fungi</taxon>
        <taxon>Dikarya</taxon>
        <taxon>Basidiomycota</taxon>
        <taxon>Agaricomycotina</taxon>
        <taxon>Agaricomycetes</taxon>
        <taxon>Agaricomycetidae</taxon>
        <taxon>Agaricales</taxon>
        <taxon>Pluteineae</taxon>
        <taxon>Pluteaceae</taxon>
        <taxon>Pluteus</taxon>
    </lineage>
</organism>
<protein>
    <submittedName>
        <fullName evidence="1">Uncharacterized protein</fullName>
    </submittedName>
</protein>
<gene>
    <name evidence="1" type="ORF">BDN72DRAFT_731530</name>
</gene>
<name>A0ACD3AHK6_9AGAR</name>
<evidence type="ECO:0000313" key="1">
    <source>
        <dbReference type="EMBL" id="TFK65378.1"/>
    </source>
</evidence>
<evidence type="ECO:0000313" key="2">
    <source>
        <dbReference type="Proteomes" id="UP000308600"/>
    </source>
</evidence>
<keyword evidence="2" id="KW-1185">Reference proteome</keyword>
<proteinExistence type="predicted"/>
<sequence length="155" mass="17450">MDEVLSILFTGPIQPTEKDFARTPLLVRRNKVIEALEWLKLNHRDYDDIEISLDNIAQYPEDIPPVTVIYKYSESNKIPESQDLINIDEEDGVDAGPCPFAVHGLSGEAMANKTTEELKSIALKHMNAGGKMLAVGHSSDPQNIYHNPRLYPQMF</sequence>
<accession>A0ACD3AHK6</accession>
<reference evidence="1 2" key="1">
    <citation type="journal article" date="2019" name="Nat. Ecol. Evol.">
        <title>Megaphylogeny resolves global patterns of mushroom evolution.</title>
        <authorList>
            <person name="Varga T."/>
            <person name="Krizsan K."/>
            <person name="Foldi C."/>
            <person name="Dima B."/>
            <person name="Sanchez-Garcia M."/>
            <person name="Sanchez-Ramirez S."/>
            <person name="Szollosi G.J."/>
            <person name="Szarkandi J.G."/>
            <person name="Papp V."/>
            <person name="Albert L."/>
            <person name="Andreopoulos W."/>
            <person name="Angelini C."/>
            <person name="Antonin V."/>
            <person name="Barry K.W."/>
            <person name="Bougher N.L."/>
            <person name="Buchanan P."/>
            <person name="Buyck B."/>
            <person name="Bense V."/>
            <person name="Catcheside P."/>
            <person name="Chovatia M."/>
            <person name="Cooper J."/>
            <person name="Damon W."/>
            <person name="Desjardin D."/>
            <person name="Finy P."/>
            <person name="Geml J."/>
            <person name="Haridas S."/>
            <person name="Hughes K."/>
            <person name="Justo A."/>
            <person name="Karasinski D."/>
            <person name="Kautmanova I."/>
            <person name="Kiss B."/>
            <person name="Kocsube S."/>
            <person name="Kotiranta H."/>
            <person name="LaButti K.M."/>
            <person name="Lechner B.E."/>
            <person name="Liimatainen K."/>
            <person name="Lipzen A."/>
            <person name="Lukacs Z."/>
            <person name="Mihaltcheva S."/>
            <person name="Morgado L.N."/>
            <person name="Niskanen T."/>
            <person name="Noordeloos M.E."/>
            <person name="Ohm R.A."/>
            <person name="Ortiz-Santana B."/>
            <person name="Ovrebo C."/>
            <person name="Racz N."/>
            <person name="Riley R."/>
            <person name="Savchenko A."/>
            <person name="Shiryaev A."/>
            <person name="Soop K."/>
            <person name="Spirin V."/>
            <person name="Szebenyi C."/>
            <person name="Tomsovsky M."/>
            <person name="Tulloss R.E."/>
            <person name="Uehling J."/>
            <person name="Grigoriev I.V."/>
            <person name="Vagvolgyi C."/>
            <person name="Papp T."/>
            <person name="Martin F.M."/>
            <person name="Miettinen O."/>
            <person name="Hibbett D.S."/>
            <person name="Nagy L.G."/>
        </authorList>
    </citation>
    <scope>NUCLEOTIDE SEQUENCE [LARGE SCALE GENOMIC DNA]</scope>
    <source>
        <strain evidence="1 2">NL-1719</strain>
    </source>
</reference>
<dbReference type="EMBL" id="ML208438">
    <property type="protein sequence ID" value="TFK65378.1"/>
    <property type="molecule type" value="Genomic_DNA"/>
</dbReference>
<feature type="non-terminal residue" evidence="1">
    <location>
        <position position="155"/>
    </location>
</feature>